<keyword evidence="5" id="KW-0433">Leucine-rich repeat</keyword>
<dbReference type="InterPro" id="IPR000719">
    <property type="entry name" value="Prot_kinase_dom"/>
</dbReference>
<dbReference type="InterPro" id="IPR001611">
    <property type="entry name" value="Leu-rich_rpt"/>
</dbReference>
<dbReference type="eggNOG" id="ENOG502QUW9">
    <property type="taxonomic scope" value="Eukaryota"/>
</dbReference>
<dbReference type="EC" id="2.7.11.1" evidence="2"/>
<dbReference type="FunFam" id="3.30.200.20:FF:000140">
    <property type="entry name" value="Leucine-rich repeat receptor-like protein kinase"/>
    <property type="match status" value="1"/>
</dbReference>
<keyword evidence="9" id="KW-0677">Repeat</keyword>
<evidence type="ECO:0000313" key="21">
    <source>
        <dbReference type="RefSeq" id="XP_010243673.1"/>
    </source>
</evidence>
<dbReference type="SUPFAM" id="SSF56112">
    <property type="entry name" value="Protein kinase-like (PK-like)"/>
    <property type="match status" value="1"/>
</dbReference>
<dbReference type="AlphaFoldDB" id="A0A1U7Z996"/>
<comment type="subcellular location">
    <subcellularLocation>
        <location evidence="1">Membrane</location>
        <topology evidence="1">Single-pass membrane protein</topology>
    </subcellularLocation>
</comment>
<evidence type="ECO:0000256" key="2">
    <source>
        <dbReference type="ARBA" id="ARBA00012513"/>
    </source>
</evidence>
<evidence type="ECO:0000256" key="5">
    <source>
        <dbReference type="ARBA" id="ARBA00022614"/>
    </source>
</evidence>
<dbReference type="InParanoid" id="A0A1U7Z996"/>
<dbReference type="PANTHER" id="PTHR48006">
    <property type="entry name" value="LEUCINE-RICH REPEAT-CONTAINING PROTEIN DDB_G0281931-RELATED"/>
    <property type="match status" value="1"/>
</dbReference>
<dbReference type="InterPro" id="IPR051824">
    <property type="entry name" value="LRR_Rcpt-Like_S/T_Kinase"/>
</dbReference>
<evidence type="ECO:0000256" key="7">
    <source>
        <dbReference type="ARBA" id="ARBA00022692"/>
    </source>
</evidence>
<keyword evidence="3" id="KW-0723">Serine/threonine-protein kinase</keyword>
<dbReference type="FunFam" id="1.10.510.10:FF:000044">
    <property type="entry name" value="Putative LRR receptor-like serine/threonine-protein kinase"/>
    <property type="match status" value="1"/>
</dbReference>
<dbReference type="GO" id="GO:0004674">
    <property type="term" value="F:protein serine/threonine kinase activity"/>
    <property type="evidence" value="ECO:0007669"/>
    <property type="project" value="UniProtKB-KW"/>
</dbReference>
<dbReference type="GeneID" id="104587677"/>
<protein>
    <recommendedName>
        <fullName evidence="2">non-specific serine/threonine protein kinase</fullName>
        <ecNumber evidence="2">2.7.11.1</ecNumber>
    </recommendedName>
</protein>
<keyword evidence="13 17" id="KW-1133">Transmembrane helix</keyword>
<dbReference type="FunFam" id="3.80.10.10:FF:000298">
    <property type="entry name" value="Putative LRR receptor-like serine/threonine-protein kinase"/>
    <property type="match status" value="1"/>
</dbReference>
<evidence type="ECO:0000256" key="9">
    <source>
        <dbReference type="ARBA" id="ARBA00022737"/>
    </source>
</evidence>
<dbReference type="PROSITE" id="PS00108">
    <property type="entry name" value="PROTEIN_KINASE_ST"/>
    <property type="match status" value="1"/>
</dbReference>
<dbReference type="RefSeq" id="XP_010243673.1">
    <property type="nucleotide sequence ID" value="XM_010245371.1"/>
</dbReference>
<keyword evidence="20" id="KW-1185">Reference proteome</keyword>
<keyword evidence="8 18" id="KW-0732">Signal</keyword>
<gene>
    <name evidence="21" type="primary">LOC104587677</name>
</gene>
<evidence type="ECO:0000256" key="6">
    <source>
        <dbReference type="ARBA" id="ARBA00022679"/>
    </source>
</evidence>
<feature type="signal peptide" evidence="18">
    <location>
        <begin position="1"/>
        <end position="31"/>
    </location>
</feature>
<feature type="chain" id="PRO_5010564325" description="non-specific serine/threonine protein kinase" evidence="18">
    <location>
        <begin position="32"/>
        <end position="1039"/>
    </location>
</feature>
<proteinExistence type="predicted"/>
<dbReference type="InterPro" id="IPR021720">
    <property type="entry name" value="Malectin_dom"/>
</dbReference>
<evidence type="ECO:0000256" key="1">
    <source>
        <dbReference type="ARBA" id="ARBA00004167"/>
    </source>
</evidence>
<sequence length="1039" mass="114903">MKPITKLHRSLAFAFVCSCILSFNLVDKSEAQTAAKATTDPIEVAALNTIFQRWGISSQDSDSAYQWNTTGDVCSGSAIASVAGVIDIETFNPGIICDCKYNNRSTCHITRLKVMDMGAKVQGGIPEELRNLTYLEYLKLDKNHLTGPLPAFLGNLTKLQVLATAYNSLSGSIPEELGTLKDLVVLSLEYNNFSGALPSQLGNLINLEQIYISSTGLSGEVPSSFSKLLKVKTMWASDNKFIGKIPDSIGNWTSLESLRFQGNSFEGPIPSSFSSLTSLTDLRISELSNTSSTLDFIKNMKNLVTLVLRNNMISGSIPSNTGEYSKLGSLDLSFNNLTGQIPSSLFTLQGLNILFLGNNSLFGPLPMQTGSNLLNIDLSYNELSGSFPPWVTNQNIHVNLIGNNFTFDKSNLSNFKGLGCLQRNFPCNRGTPRYAKFAIKCGDKTMKDSNGDEFEGETYNISAASYFVTDNRKWAVSNAGIFFDRENPSYLQSTVRPIQGGGTLTVAFFQQSRLSPGSLRYYGLGMENGMYTVSLYFAETGFDWAANSWKFLGRRIFDIYIQGALQIKDFEIAKEADGMFKGISKDFKVNVTENYVEIHLFWAGKGTQRIPEDGYYGSSISAIKFSPDFTPTVRGDQTSPSWKRTVLIVGIVVAVTIAISTSVFAIFYIRQRKRKSIFEDEEILSMTPKANIFSYVELRSSTEDFNPKNKLGEGGFGPVYKGKHSDGRDVAVKQLSVVSPQGKRQFVAEISTISAVQHRNLVKLYGCCIEGDKRLLVYEYLENKSLDQALFGNTHLYLDWTTRYAICLGAARGLAYLHEESSPRIVHRDVKASNILLDADLNPKISDFGLAKLYDEKKTHISTRVAGTIGYLAPEYAMRGHLTEKADVFGFGVVALEVLSGRPNTDYSNLVSEKIYLLEWAWNLRENHRELELVDRKLKEFNESEAHRLIGVALLCTQASPTLRPSMSRVVAMLAGDIEVGEVTYKPGYLTDWQFNDIISTQASSSTSTFVPNSGMKADSSPPIDVTQPVLNDSIVQAR</sequence>
<dbReference type="Pfam" id="PF00560">
    <property type="entry name" value="LRR_1"/>
    <property type="match status" value="6"/>
</dbReference>
<evidence type="ECO:0000256" key="13">
    <source>
        <dbReference type="ARBA" id="ARBA00022989"/>
    </source>
</evidence>
<keyword evidence="10" id="KW-0547">Nucleotide-binding</keyword>
<keyword evidence="4" id="KW-0597">Phosphoprotein</keyword>
<dbReference type="GO" id="GO:0005524">
    <property type="term" value="F:ATP binding"/>
    <property type="evidence" value="ECO:0007669"/>
    <property type="project" value="UniProtKB-KW"/>
</dbReference>
<dbReference type="InterPro" id="IPR008271">
    <property type="entry name" value="Ser/Thr_kinase_AS"/>
</dbReference>
<evidence type="ECO:0000256" key="10">
    <source>
        <dbReference type="ARBA" id="ARBA00022741"/>
    </source>
</evidence>
<evidence type="ECO:0000256" key="17">
    <source>
        <dbReference type="SAM" id="Phobius"/>
    </source>
</evidence>
<dbReference type="CDD" id="cd14066">
    <property type="entry name" value="STKc_IRAK"/>
    <property type="match status" value="1"/>
</dbReference>
<dbReference type="OMA" id="ISATNQW"/>
<evidence type="ECO:0000256" key="11">
    <source>
        <dbReference type="ARBA" id="ARBA00022777"/>
    </source>
</evidence>
<dbReference type="OrthoDB" id="4062651at2759"/>
<dbReference type="SMART" id="SM00220">
    <property type="entry name" value="S_TKc"/>
    <property type="match status" value="1"/>
</dbReference>
<evidence type="ECO:0000256" key="14">
    <source>
        <dbReference type="ARBA" id="ARBA00023136"/>
    </source>
</evidence>
<dbReference type="Gene3D" id="3.80.10.10">
    <property type="entry name" value="Ribonuclease Inhibitor"/>
    <property type="match status" value="2"/>
</dbReference>
<dbReference type="PROSITE" id="PS50011">
    <property type="entry name" value="PROTEIN_KINASE_DOM"/>
    <property type="match status" value="1"/>
</dbReference>
<dbReference type="Gene3D" id="3.30.200.20">
    <property type="entry name" value="Phosphorylase Kinase, domain 1"/>
    <property type="match status" value="1"/>
</dbReference>
<keyword evidence="16" id="KW-0325">Glycoprotein</keyword>
<dbReference type="InterPro" id="IPR032675">
    <property type="entry name" value="LRR_dom_sf"/>
</dbReference>
<dbReference type="Gene3D" id="2.60.120.430">
    <property type="entry name" value="Galactose-binding lectin"/>
    <property type="match status" value="1"/>
</dbReference>
<dbReference type="Pfam" id="PF00069">
    <property type="entry name" value="Pkinase"/>
    <property type="match status" value="1"/>
</dbReference>
<feature type="transmembrane region" description="Helical" evidence="17">
    <location>
        <begin position="646"/>
        <end position="669"/>
    </location>
</feature>
<keyword evidence="14 17" id="KW-0472">Membrane</keyword>
<keyword evidence="12" id="KW-0067">ATP-binding</keyword>
<dbReference type="GO" id="GO:0005886">
    <property type="term" value="C:plasma membrane"/>
    <property type="evidence" value="ECO:0000318"/>
    <property type="project" value="GO_Central"/>
</dbReference>
<evidence type="ECO:0000256" key="12">
    <source>
        <dbReference type="ARBA" id="ARBA00022840"/>
    </source>
</evidence>
<keyword evidence="11" id="KW-0418">Kinase</keyword>
<evidence type="ECO:0000256" key="18">
    <source>
        <dbReference type="SAM" id="SignalP"/>
    </source>
</evidence>
<accession>A0A1U7Z996</accession>
<dbReference type="FunCoup" id="A0A1U7Z996">
    <property type="interactions" value="1563"/>
</dbReference>
<evidence type="ECO:0000256" key="4">
    <source>
        <dbReference type="ARBA" id="ARBA00022553"/>
    </source>
</evidence>
<evidence type="ECO:0000313" key="20">
    <source>
        <dbReference type="Proteomes" id="UP000189703"/>
    </source>
</evidence>
<dbReference type="Proteomes" id="UP000189703">
    <property type="component" value="Unplaced"/>
</dbReference>
<dbReference type="InterPro" id="IPR011009">
    <property type="entry name" value="Kinase-like_dom_sf"/>
</dbReference>
<feature type="domain" description="Protein kinase" evidence="19">
    <location>
        <begin position="705"/>
        <end position="980"/>
    </location>
</feature>
<keyword evidence="15" id="KW-0675">Receptor</keyword>
<dbReference type="PANTHER" id="PTHR48006:SF34">
    <property type="entry name" value="OS08G0203700 PROTEIN"/>
    <property type="match status" value="1"/>
</dbReference>
<dbReference type="KEGG" id="nnu:104587677"/>
<evidence type="ECO:0000256" key="16">
    <source>
        <dbReference type="ARBA" id="ARBA00023180"/>
    </source>
</evidence>
<dbReference type="Pfam" id="PF11721">
    <property type="entry name" value="Malectin"/>
    <property type="match status" value="1"/>
</dbReference>
<reference evidence="21" key="1">
    <citation type="submission" date="2025-08" db="UniProtKB">
        <authorList>
            <consortium name="RefSeq"/>
        </authorList>
    </citation>
    <scope>IDENTIFICATION</scope>
</reference>
<organism evidence="20 21">
    <name type="scientific">Nelumbo nucifera</name>
    <name type="common">Sacred lotus</name>
    <dbReference type="NCBI Taxonomy" id="4432"/>
    <lineage>
        <taxon>Eukaryota</taxon>
        <taxon>Viridiplantae</taxon>
        <taxon>Streptophyta</taxon>
        <taxon>Embryophyta</taxon>
        <taxon>Tracheophyta</taxon>
        <taxon>Spermatophyta</taxon>
        <taxon>Magnoliopsida</taxon>
        <taxon>Proteales</taxon>
        <taxon>Nelumbonaceae</taxon>
        <taxon>Nelumbo</taxon>
    </lineage>
</organism>
<keyword evidence="7 17" id="KW-0812">Transmembrane</keyword>
<keyword evidence="6" id="KW-0808">Transferase</keyword>
<evidence type="ECO:0000259" key="19">
    <source>
        <dbReference type="PROSITE" id="PS50011"/>
    </source>
</evidence>
<dbReference type="FunFam" id="3.80.10.10:FF:000766">
    <property type="entry name" value="Os05g0263100 protein"/>
    <property type="match status" value="1"/>
</dbReference>
<dbReference type="GO" id="GO:0004672">
    <property type="term" value="F:protein kinase activity"/>
    <property type="evidence" value="ECO:0000318"/>
    <property type="project" value="GO_Central"/>
</dbReference>
<dbReference type="Gene3D" id="1.10.510.10">
    <property type="entry name" value="Transferase(Phosphotransferase) domain 1"/>
    <property type="match status" value="1"/>
</dbReference>
<evidence type="ECO:0000256" key="8">
    <source>
        <dbReference type="ARBA" id="ARBA00022729"/>
    </source>
</evidence>
<dbReference type="GO" id="GO:0045088">
    <property type="term" value="P:regulation of innate immune response"/>
    <property type="evidence" value="ECO:0000318"/>
    <property type="project" value="GO_Central"/>
</dbReference>
<name>A0A1U7Z996_NELNU</name>
<dbReference type="SUPFAM" id="SSF52058">
    <property type="entry name" value="L domain-like"/>
    <property type="match status" value="1"/>
</dbReference>
<evidence type="ECO:0000256" key="15">
    <source>
        <dbReference type="ARBA" id="ARBA00023170"/>
    </source>
</evidence>
<evidence type="ECO:0000256" key="3">
    <source>
        <dbReference type="ARBA" id="ARBA00022527"/>
    </source>
</evidence>